<dbReference type="EnsemblPlants" id="Pp3c26_5450V3.1">
    <property type="protein sequence ID" value="Pp3c26_5450V3.1"/>
    <property type="gene ID" value="Pp3c26_5450"/>
</dbReference>
<organism evidence="3">
    <name type="scientific">Physcomitrium patens</name>
    <name type="common">Spreading-leaved earth moss</name>
    <name type="synonym">Physcomitrella patens</name>
    <dbReference type="NCBI Taxonomy" id="3218"/>
    <lineage>
        <taxon>Eukaryota</taxon>
        <taxon>Viridiplantae</taxon>
        <taxon>Streptophyta</taxon>
        <taxon>Embryophyta</taxon>
        <taxon>Bryophyta</taxon>
        <taxon>Bryophytina</taxon>
        <taxon>Bryopsida</taxon>
        <taxon>Funariidae</taxon>
        <taxon>Funariales</taxon>
        <taxon>Funariaceae</taxon>
        <taxon>Physcomitrium</taxon>
    </lineage>
</organism>
<dbReference type="Gene3D" id="1.10.8.850">
    <property type="entry name" value="Histone-lysine N methyltransferase , C-terminal domain-like"/>
    <property type="match status" value="1"/>
</dbReference>
<reference evidence="3 5" key="1">
    <citation type="journal article" date="2008" name="Science">
        <title>The Physcomitrella genome reveals evolutionary insights into the conquest of land by plants.</title>
        <authorList>
            <person name="Rensing S."/>
            <person name="Lang D."/>
            <person name="Zimmer A."/>
            <person name="Terry A."/>
            <person name="Salamov A."/>
            <person name="Shapiro H."/>
            <person name="Nishiyama T."/>
            <person name="Perroud P.-F."/>
            <person name="Lindquist E."/>
            <person name="Kamisugi Y."/>
            <person name="Tanahashi T."/>
            <person name="Sakakibara K."/>
            <person name="Fujita T."/>
            <person name="Oishi K."/>
            <person name="Shin-I T."/>
            <person name="Kuroki Y."/>
            <person name="Toyoda A."/>
            <person name="Suzuki Y."/>
            <person name="Hashimoto A."/>
            <person name="Yamaguchi K."/>
            <person name="Sugano A."/>
            <person name="Kohara Y."/>
            <person name="Fujiyama A."/>
            <person name="Anterola A."/>
            <person name="Aoki S."/>
            <person name="Ashton N."/>
            <person name="Barbazuk W.B."/>
            <person name="Barker E."/>
            <person name="Bennetzen J."/>
            <person name="Bezanilla M."/>
            <person name="Blankenship R."/>
            <person name="Cho S.H."/>
            <person name="Dutcher S."/>
            <person name="Estelle M."/>
            <person name="Fawcett J.A."/>
            <person name="Gundlach H."/>
            <person name="Hanada K."/>
            <person name="Heyl A."/>
            <person name="Hicks K.A."/>
            <person name="Hugh J."/>
            <person name="Lohr M."/>
            <person name="Mayer K."/>
            <person name="Melkozernov A."/>
            <person name="Murata T."/>
            <person name="Nelson D."/>
            <person name="Pils B."/>
            <person name="Prigge M."/>
            <person name="Reiss B."/>
            <person name="Renner T."/>
            <person name="Rombauts S."/>
            <person name="Rushton P."/>
            <person name="Sanderfoot A."/>
            <person name="Schween G."/>
            <person name="Shiu S.-H."/>
            <person name="Stueber K."/>
            <person name="Theodoulou F.L."/>
            <person name="Tu H."/>
            <person name="Van de Peer Y."/>
            <person name="Verrier P.J."/>
            <person name="Waters E."/>
            <person name="Wood A."/>
            <person name="Yang L."/>
            <person name="Cove D."/>
            <person name="Cuming A."/>
            <person name="Hasebe M."/>
            <person name="Lucas S."/>
            <person name="Mishler D.B."/>
            <person name="Reski R."/>
            <person name="Grigoriev I."/>
            <person name="Quatrano R.S."/>
            <person name="Boore J.L."/>
        </authorList>
    </citation>
    <scope>NUCLEOTIDE SEQUENCE [LARGE SCALE GENOMIC DNA]</scope>
    <source>
        <strain evidence="4 5">cv. Gransden 2004</strain>
    </source>
</reference>
<dbReference type="Pfam" id="PF10440">
    <property type="entry name" value="WIYLD"/>
    <property type="match status" value="1"/>
</dbReference>
<dbReference type="InterPro" id="IPR043017">
    <property type="entry name" value="WIYLD_dom_sf"/>
</dbReference>
<dbReference type="PaxDb" id="3218-PP1S159_144V6.1"/>
<dbReference type="PANTHER" id="PTHR46450">
    <property type="entry name" value="INACTIVE HISTONE-LYSINE N-METHYLTRANSFERASE SUVR1-RELATED"/>
    <property type="match status" value="1"/>
</dbReference>
<dbReference type="RefSeq" id="XP_073387857.1">
    <property type="nucleotide sequence ID" value="XM_073531756.1"/>
</dbReference>
<sequence length="448" mass="49269">MAEDDVEEEEEEAELERQIRTIKALQTMEKELMLPTQVVMPVLMKLMRAYDDKWEHIEADGYRLLADMVFAQKEEADMKAAAVGPSGTQFIKKKKGQESCERRSNPARRTGSFCNRIEIDDSDVNEASSLKLVRRIRHPAAKPLTLTSVACAGKRKASEDEPGCEDQTVPLSFRNTNQCVELQSVTERQELNRLSRGKSVKAPNMVNQHTQTEECFKELAGTRNNSPNPNVTQPKQENIPVFLPANEIRRQILNLSVPKTVACDLSIVKQENEPTTFTVANSQKTKESSPTTNSLKFFNPEPLQAVAPTAHLLIALSSIDPSVEVIITHVNELIENETQESLLAQSSTKARLKCVGSNQQLQVKGSGVTACSANPAIETEEIVETHGSSLLVKPRGESDGGLEESAGYVTDSDTSDAEIPLEPEGGVEEVTNLKSKCMNPQLSDARGG</sequence>
<evidence type="ECO:0000256" key="1">
    <source>
        <dbReference type="SAM" id="MobiDB-lite"/>
    </source>
</evidence>
<dbReference type="Gramene" id="Pp3c26_5450V3.1">
    <property type="protein sequence ID" value="Pp3c26_5450V3.1"/>
    <property type="gene ID" value="Pp3c26_5450"/>
</dbReference>
<dbReference type="Proteomes" id="UP000006727">
    <property type="component" value="Chromosome 26"/>
</dbReference>
<protein>
    <recommendedName>
        <fullName evidence="2">WIYLD domain-containing protein</fullName>
    </recommendedName>
</protein>
<dbReference type="OrthoDB" id="1749085at2759"/>
<dbReference type="PANTHER" id="PTHR46450:SF24">
    <property type="entry name" value="HISTONE-LYSINE N-METHYLTRANSFERASE SUVR4"/>
    <property type="match status" value="1"/>
</dbReference>
<evidence type="ECO:0000259" key="2">
    <source>
        <dbReference type="Pfam" id="PF10440"/>
    </source>
</evidence>
<evidence type="ECO:0000313" key="3">
    <source>
        <dbReference type="EMBL" id="PNR26782.1"/>
    </source>
</evidence>
<feature type="compositionally biased region" description="Acidic residues" evidence="1">
    <location>
        <begin position="413"/>
        <end position="427"/>
    </location>
</feature>
<proteinExistence type="predicted"/>
<feature type="domain" description="WIYLD" evidence="2">
    <location>
        <begin position="20"/>
        <end position="75"/>
    </location>
</feature>
<gene>
    <name evidence="4" type="primary">LOC112278043</name>
    <name evidence="3" type="ORF">PHYPA_030263</name>
</gene>
<evidence type="ECO:0000313" key="5">
    <source>
        <dbReference type="Proteomes" id="UP000006727"/>
    </source>
</evidence>
<feature type="region of interest" description="Disordered" evidence="1">
    <location>
        <begin position="392"/>
        <end position="427"/>
    </location>
</feature>
<dbReference type="InterPro" id="IPR018848">
    <property type="entry name" value="WIYLD_domain"/>
</dbReference>
<dbReference type="Gramene" id="Pp3c26_5450V3.2">
    <property type="protein sequence ID" value="Pp3c26_5450V3.2"/>
    <property type="gene ID" value="Pp3c26_5450"/>
</dbReference>
<reference evidence="4" key="3">
    <citation type="submission" date="2020-12" db="UniProtKB">
        <authorList>
            <consortium name="EnsemblPlants"/>
        </authorList>
    </citation>
    <scope>IDENTIFICATION</scope>
</reference>
<accession>A0A2K1IBX8</accession>
<name>A0A2K1IBX8_PHYPA</name>
<dbReference type="AlphaFoldDB" id="A0A2K1IBX8"/>
<evidence type="ECO:0000313" key="4">
    <source>
        <dbReference type="EnsemblPlants" id="Pp3c26_5450V3.1"/>
    </source>
</evidence>
<reference evidence="3 5" key="2">
    <citation type="journal article" date="2018" name="Plant J.">
        <title>The Physcomitrella patens chromosome-scale assembly reveals moss genome structure and evolution.</title>
        <authorList>
            <person name="Lang D."/>
            <person name="Ullrich K.K."/>
            <person name="Murat F."/>
            <person name="Fuchs J."/>
            <person name="Jenkins J."/>
            <person name="Haas F.B."/>
            <person name="Piednoel M."/>
            <person name="Gundlach H."/>
            <person name="Van Bel M."/>
            <person name="Meyberg R."/>
            <person name="Vives C."/>
            <person name="Morata J."/>
            <person name="Symeonidi A."/>
            <person name="Hiss M."/>
            <person name="Muchero W."/>
            <person name="Kamisugi Y."/>
            <person name="Saleh O."/>
            <person name="Blanc G."/>
            <person name="Decker E.L."/>
            <person name="van Gessel N."/>
            <person name="Grimwood J."/>
            <person name="Hayes R.D."/>
            <person name="Graham S.W."/>
            <person name="Gunter L.E."/>
            <person name="McDaniel S.F."/>
            <person name="Hoernstein S.N.W."/>
            <person name="Larsson A."/>
            <person name="Li F.W."/>
            <person name="Perroud P.F."/>
            <person name="Phillips J."/>
            <person name="Ranjan P."/>
            <person name="Rokshar D.S."/>
            <person name="Rothfels C.J."/>
            <person name="Schneider L."/>
            <person name="Shu S."/>
            <person name="Stevenson D.W."/>
            <person name="Thummler F."/>
            <person name="Tillich M."/>
            <person name="Villarreal Aguilar J.C."/>
            <person name="Widiez T."/>
            <person name="Wong G.K."/>
            <person name="Wymore A."/>
            <person name="Zhang Y."/>
            <person name="Zimmer A.D."/>
            <person name="Quatrano R.S."/>
            <person name="Mayer K.F.X."/>
            <person name="Goodstein D."/>
            <person name="Casacuberta J.M."/>
            <person name="Vandepoele K."/>
            <person name="Reski R."/>
            <person name="Cuming A.C."/>
            <person name="Tuskan G.A."/>
            <person name="Maumus F."/>
            <person name="Salse J."/>
            <person name="Schmutz J."/>
            <person name="Rensing S.A."/>
        </authorList>
    </citation>
    <scope>NUCLEOTIDE SEQUENCE [LARGE SCALE GENOMIC DNA]</scope>
    <source>
        <strain evidence="4 5">cv. Gransden 2004</strain>
    </source>
</reference>
<keyword evidence="5" id="KW-1185">Reference proteome</keyword>
<dbReference type="GeneID" id="112278043"/>
<dbReference type="EMBL" id="ABEU02000026">
    <property type="protein sequence ID" value="PNR26782.1"/>
    <property type="molecule type" value="Genomic_DNA"/>
</dbReference>
<dbReference type="EnsemblPlants" id="Pp3c26_5450V3.2">
    <property type="protein sequence ID" value="Pp3c26_5450V3.2"/>
    <property type="gene ID" value="Pp3c26_5450"/>
</dbReference>